<gene>
    <name evidence="1" type="ORF">DFR28_102608</name>
</gene>
<name>A0A395JKT4_9GAMM</name>
<dbReference type="OrthoDB" id="9812921at2"/>
<dbReference type="EMBL" id="QNRT01000002">
    <property type="protein sequence ID" value="RBP51189.1"/>
    <property type="molecule type" value="Genomic_DNA"/>
</dbReference>
<dbReference type="Gene3D" id="2.120.10.30">
    <property type="entry name" value="TolB, C-terminal domain"/>
    <property type="match status" value="2"/>
</dbReference>
<dbReference type="AlphaFoldDB" id="A0A395JKT4"/>
<evidence type="ECO:0000313" key="2">
    <source>
        <dbReference type="Proteomes" id="UP000253083"/>
    </source>
</evidence>
<evidence type="ECO:0000313" key="1">
    <source>
        <dbReference type="EMBL" id="RBP51189.1"/>
    </source>
</evidence>
<dbReference type="RefSeq" id="WP_147250974.1">
    <property type="nucleotide sequence ID" value="NZ_QNRT01000002.1"/>
</dbReference>
<keyword evidence="2" id="KW-1185">Reference proteome</keyword>
<comment type="caution">
    <text evidence="1">The sequence shown here is derived from an EMBL/GenBank/DDBJ whole genome shotgun (WGS) entry which is preliminary data.</text>
</comment>
<dbReference type="PANTHER" id="PTHR36842">
    <property type="entry name" value="PROTEIN TOLB HOMOLOG"/>
    <property type="match status" value="1"/>
</dbReference>
<accession>A0A395JKT4</accession>
<reference evidence="1 2" key="1">
    <citation type="submission" date="2018-06" db="EMBL/GenBank/DDBJ databases">
        <title>Genomic Encyclopedia of Type Strains, Phase IV (KMG-IV): sequencing the most valuable type-strain genomes for metagenomic binning, comparative biology and taxonomic classification.</title>
        <authorList>
            <person name="Goeker M."/>
        </authorList>
    </citation>
    <scope>NUCLEOTIDE SEQUENCE [LARGE SCALE GENOMIC DNA]</scope>
    <source>
        <strain evidence="1 2">DSM 24032</strain>
    </source>
</reference>
<dbReference type="SUPFAM" id="SSF82171">
    <property type="entry name" value="DPP6 N-terminal domain-like"/>
    <property type="match status" value="1"/>
</dbReference>
<evidence type="ECO:0008006" key="3">
    <source>
        <dbReference type="Google" id="ProtNLM"/>
    </source>
</evidence>
<dbReference type="SUPFAM" id="SSF69304">
    <property type="entry name" value="Tricorn protease N-terminal domain"/>
    <property type="match status" value="1"/>
</dbReference>
<sequence>MIKVRTIQLQHLPHSKLRSFLIIFASVMAMVFISSVKAQDAGVKNRVLTTTQGKLSSPVITPNGQSVLFLDRPGGGSTTELFSIPIRGGTPTLLNPSLVTGGNIERFLLTPDGQQIVYLADQLVDNKMELFIMPVTGGVATRLNAFTDSDDVSDFAISLDGHYVIYETNFGAGDLFSLELSTGNIVNLTSGLPSAFPRISDFKVDPTSRRVIFITFSAGFSRNAIFSVDLDGQNRVRLSVDTSDDTAIFSEFLVTGDGGHVVYAIADRFTGQAIELFSVPVDGGLASKSLTPRVTRDQSYRRLRLTPDNAFVILLSNLLSENGSVELLKVPVFTNQPIERLNQVFDNNFSSVNYLEVSPDGRFVVYIADSQVPFQESLFQVSVDGGTPIQLNQPGTGHEVAFNFAVSPDSQWVVYVEEVDKTTDQLQLFAAPMTGGEILTLSEPISDEDENDFEFVFSNDSQKIISLSPNLDQLFLSEITLEQSLCVVIPTQNEKVVSFCL</sequence>
<dbReference type="InterPro" id="IPR011042">
    <property type="entry name" value="6-blade_b-propeller_TolB-like"/>
</dbReference>
<proteinExistence type="predicted"/>
<dbReference type="InParanoid" id="A0A395JKT4"/>
<protein>
    <recommendedName>
        <fullName evidence="3">WD40 repeat protein</fullName>
    </recommendedName>
</protein>
<organism evidence="1 2">
    <name type="scientific">Arenicella xantha</name>
    <dbReference type="NCBI Taxonomy" id="644221"/>
    <lineage>
        <taxon>Bacteria</taxon>
        <taxon>Pseudomonadati</taxon>
        <taxon>Pseudomonadota</taxon>
        <taxon>Gammaproteobacteria</taxon>
        <taxon>Arenicellales</taxon>
        <taxon>Arenicellaceae</taxon>
        <taxon>Arenicella</taxon>
    </lineage>
</organism>
<dbReference type="Proteomes" id="UP000253083">
    <property type="component" value="Unassembled WGS sequence"/>
</dbReference>
<dbReference type="PANTHER" id="PTHR36842:SF1">
    <property type="entry name" value="PROTEIN TOLB"/>
    <property type="match status" value="1"/>
</dbReference>